<name>M7T3T4_EUTLA</name>
<evidence type="ECO:0000259" key="3">
    <source>
        <dbReference type="Pfam" id="PF00296"/>
    </source>
</evidence>
<dbReference type="InterPro" id="IPR016215">
    <property type="entry name" value="NTA_MOA"/>
</dbReference>
<proteinExistence type="inferred from homology"/>
<dbReference type="SUPFAM" id="SSF51679">
    <property type="entry name" value="Bacterial luciferase-like"/>
    <property type="match status" value="1"/>
</dbReference>
<dbReference type="KEGG" id="ela:UCREL1_1727"/>
<evidence type="ECO:0000256" key="2">
    <source>
        <dbReference type="SAM" id="MobiDB-lite"/>
    </source>
</evidence>
<feature type="region of interest" description="Disordered" evidence="2">
    <location>
        <begin position="442"/>
        <end position="478"/>
    </location>
</feature>
<evidence type="ECO:0000313" key="5">
    <source>
        <dbReference type="Proteomes" id="UP000012174"/>
    </source>
</evidence>
<evidence type="ECO:0000313" key="4">
    <source>
        <dbReference type="EMBL" id="EMR71237.1"/>
    </source>
</evidence>
<dbReference type="Gene3D" id="3.20.20.30">
    <property type="entry name" value="Luciferase-like domain"/>
    <property type="match status" value="1"/>
</dbReference>
<dbReference type="InterPro" id="IPR051260">
    <property type="entry name" value="Diverse_substr_monoxygenases"/>
</dbReference>
<sequence length="501" mass="54868">MTLSGSNEGAAPNGSTKKQIILNGFDMFTVGHLSFGQWRNPKDRAKDKRRDLSYWTDLAKILEKGGFTALFLADTFGAYDTYKGSAEPAIRTGSQFPMADPVIPVSAMAAVTKRLGFAITTSTSYEQPYVVAKRFSTLDHLTNGRFGWNIVTSWKESASRAVGLPLVDHDKRYEIADEYLRVLYKLWEGSWSDTALIEDAEKGIYADYAQIRTIHHQGEKFRVDAPHIVDPSPQRTPVLFQAGTSPAGIKFGATHAEGIFVSALSPHVLAPRVKAIREAAAAAGRDPASVKVLAMVTPIVGADAEDARRKYEDALRYVLVEGGLAQFSATTGIDISQFDLDHELTPDDISVLARVHSAIGNLQYRGDDVPLLTPRNLGTVSAIGGMGAMPVGTAAEVADILEQWVDIADVDGFNLGYVVTPGSFEDAVNYLIPELRRRGIYPPDSQEEEVEEEGGRTTLREQIYGKGSPHLRADHPGFQYKYNTYEDTVAREHQPDGNNTT</sequence>
<organism evidence="4 5">
    <name type="scientific">Eutypa lata (strain UCR-EL1)</name>
    <name type="common">Grapevine dieback disease fungus</name>
    <name type="synonym">Eutypa armeniacae</name>
    <dbReference type="NCBI Taxonomy" id="1287681"/>
    <lineage>
        <taxon>Eukaryota</taxon>
        <taxon>Fungi</taxon>
        <taxon>Dikarya</taxon>
        <taxon>Ascomycota</taxon>
        <taxon>Pezizomycotina</taxon>
        <taxon>Sordariomycetes</taxon>
        <taxon>Xylariomycetidae</taxon>
        <taxon>Xylariales</taxon>
        <taxon>Diatrypaceae</taxon>
        <taxon>Eutypa</taxon>
    </lineage>
</organism>
<dbReference type="EMBL" id="KB705675">
    <property type="protein sequence ID" value="EMR71237.1"/>
    <property type="molecule type" value="Genomic_DNA"/>
</dbReference>
<evidence type="ECO:0000256" key="1">
    <source>
        <dbReference type="ARBA" id="ARBA00033748"/>
    </source>
</evidence>
<protein>
    <submittedName>
        <fullName evidence="4">Putative xenobiotic compound family protein</fullName>
    </submittedName>
</protein>
<dbReference type="HOGENOM" id="CLU_022256_0_1_1"/>
<accession>M7T3T4</accession>
<feature type="domain" description="Luciferase-like" evidence="3">
    <location>
        <begin position="44"/>
        <end position="406"/>
    </location>
</feature>
<keyword evidence="5" id="KW-1185">Reference proteome</keyword>
<gene>
    <name evidence="4" type="ORF">UCREL1_1727</name>
</gene>
<dbReference type="OrthoDB" id="8922241at2759"/>
<dbReference type="AlphaFoldDB" id="M7T3T4"/>
<dbReference type="GO" id="GO:0004497">
    <property type="term" value="F:monooxygenase activity"/>
    <property type="evidence" value="ECO:0007669"/>
    <property type="project" value="InterPro"/>
</dbReference>
<comment type="similarity">
    <text evidence="1">Belongs to the NtaA/SnaA/DszA monooxygenase family.</text>
</comment>
<dbReference type="OMA" id="DMFTVGH"/>
<reference evidence="5" key="1">
    <citation type="journal article" date="2013" name="Genome Announc.">
        <title>Draft genome sequence of the grapevine dieback fungus Eutypa lata UCR-EL1.</title>
        <authorList>
            <person name="Blanco-Ulate B."/>
            <person name="Rolshausen P.E."/>
            <person name="Cantu D."/>
        </authorList>
    </citation>
    <scope>NUCLEOTIDE SEQUENCE [LARGE SCALE GENOMIC DNA]</scope>
    <source>
        <strain evidence="5">UCR-EL1</strain>
    </source>
</reference>
<dbReference type="Proteomes" id="UP000012174">
    <property type="component" value="Unassembled WGS sequence"/>
</dbReference>
<dbReference type="InterPro" id="IPR036661">
    <property type="entry name" value="Luciferase-like_sf"/>
</dbReference>
<dbReference type="Pfam" id="PF00296">
    <property type="entry name" value="Bac_luciferase"/>
    <property type="match status" value="1"/>
</dbReference>
<dbReference type="eggNOG" id="ENOG502QSR6">
    <property type="taxonomic scope" value="Eukaryota"/>
</dbReference>
<dbReference type="PANTHER" id="PTHR30011:SF30">
    <property type="entry name" value="XENOBIOTIC COMPOUND MONOOXYGENASE, DSZA FAMILY (AFU_ORTHOLOGUE AFUA_6G01920)"/>
    <property type="match status" value="1"/>
</dbReference>
<dbReference type="InterPro" id="IPR011251">
    <property type="entry name" value="Luciferase-like_dom"/>
</dbReference>
<dbReference type="GO" id="GO:0016705">
    <property type="term" value="F:oxidoreductase activity, acting on paired donors, with incorporation or reduction of molecular oxygen"/>
    <property type="evidence" value="ECO:0007669"/>
    <property type="project" value="InterPro"/>
</dbReference>
<dbReference type="PANTHER" id="PTHR30011">
    <property type="entry name" value="ALKANESULFONATE MONOOXYGENASE-RELATED"/>
    <property type="match status" value="1"/>
</dbReference>
<dbReference type="PIRSF" id="PIRSF000337">
    <property type="entry name" value="NTA_MOA"/>
    <property type="match status" value="1"/>
</dbReference>
<dbReference type="NCBIfam" id="TIGR03860">
    <property type="entry name" value="FMN_nitrolo"/>
    <property type="match status" value="1"/>
</dbReference>